<sequence>MCSSASLPLSAGILPDDCTVDTSSSQGARVSKASSRTKLARAERVHRRDSSRTIRERDRRRSTSASNQPTSYDDTSAGVLSKDLLTDESELTRDSDYHPIHDENLRLGLRRFHSTPATPPKKGVGGGGNDGHQDGTGAGVRDDDLMQMELDDEPPPQQNPGNESNDGRSDQYSSGSSKEPSSESQYSDTPPMFRQPQTNPITEEQLINEVRMIYSGLVMVERKCIEVDKEQTESKAQLSDTQWQAMISLHRTLLYEHHDFFLASQHPSASLVLQSLAGKYAMPARMWRYGIHSFLELLRQKLPDSLEYMLNFIYLAYSMMTLLLESVIVFRETWIECLGDLARYRMAVEESDMRDREVWAGVSRYWYNQDADSSPDVGRIQHHLAVLARPDVLQQLFHYTKALVSVRPFPNARESVVLLFSPYSGQQKALSQHTLNQHTMVTAFIATHSALFNEWPADQFITLANHFLSLLRDEARYLGRQGQTGVYIMSCNIASILQYGDTDPGMAMEICQKDHQSATENYKLAINWTSGLDLDLETKIKEAGEPTDPSVLLPRMALQGSALTFHSISVLLDYIDDPSIYPTLHPNVMQQVEKFIPWTSIARFLNALIGPDINFDKTEDKAFLQYDGAARYLPEDFLIRGQSWSQLYFPDDFFKDAPSEDERPVIEQPFIAIPRKHRCLWLGVRIATFDRWITYINRRFSITQRALGNASIAESCGGLNSRPSRPFFGHHDT</sequence>
<dbReference type="GO" id="GO:0000184">
    <property type="term" value="P:nuclear-transcribed mRNA catabolic process, nonsense-mediated decay"/>
    <property type="evidence" value="ECO:0007669"/>
    <property type="project" value="TreeGrafter"/>
</dbReference>
<dbReference type="GO" id="GO:0070034">
    <property type="term" value="F:telomerase RNA binding"/>
    <property type="evidence" value="ECO:0007669"/>
    <property type="project" value="TreeGrafter"/>
</dbReference>
<evidence type="ECO:0000256" key="1">
    <source>
        <dbReference type="SAM" id="MobiDB-lite"/>
    </source>
</evidence>
<comment type="caution">
    <text evidence="3">The sequence shown here is derived from an EMBL/GenBank/DDBJ whole genome shotgun (WGS) entry which is preliminary data.</text>
</comment>
<feature type="compositionally biased region" description="Polar residues" evidence="1">
    <location>
        <begin position="20"/>
        <end position="37"/>
    </location>
</feature>
<feature type="region of interest" description="Disordered" evidence="1">
    <location>
        <begin position="20"/>
        <end position="80"/>
    </location>
</feature>
<organism evidence="3 4">
    <name type="scientific">Penicillium daleae</name>
    <dbReference type="NCBI Taxonomy" id="63821"/>
    <lineage>
        <taxon>Eukaryota</taxon>
        <taxon>Fungi</taxon>
        <taxon>Dikarya</taxon>
        <taxon>Ascomycota</taxon>
        <taxon>Pezizomycotina</taxon>
        <taxon>Eurotiomycetes</taxon>
        <taxon>Eurotiomycetidae</taxon>
        <taxon>Eurotiales</taxon>
        <taxon>Aspergillaceae</taxon>
        <taxon>Penicillium</taxon>
    </lineage>
</organism>
<protein>
    <submittedName>
        <fullName evidence="3">DNA/RNA-binding domainE.t1.c1-type</fullName>
    </submittedName>
</protein>
<accession>A0AAD6G6Y1</accession>
<dbReference type="SUPFAM" id="SSF48452">
    <property type="entry name" value="TPR-like"/>
    <property type="match status" value="1"/>
</dbReference>
<dbReference type="InterPro" id="IPR018834">
    <property type="entry name" value="DNA/RNA-bd_Est1-type"/>
</dbReference>
<feature type="compositionally biased region" description="Acidic residues" evidence="1">
    <location>
        <begin position="145"/>
        <end position="154"/>
    </location>
</feature>
<dbReference type="GeneID" id="81596809"/>
<feature type="compositionally biased region" description="Basic and acidic residues" evidence="1">
    <location>
        <begin position="40"/>
        <end position="61"/>
    </location>
</feature>
<reference evidence="3" key="1">
    <citation type="submission" date="2022-12" db="EMBL/GenBank/DDBJ databases">
        <authorList>
            <person name="Petersen C."/>
        </authorList>
    </citation>
    <scope>NUCLEOTIDE SEQUENCE</scope>
    <source>
        <strain evidence="3">IBT 16125</strain>
    </source>
</reference>
<evidence type="ECO:0000313" key="4">
    <source>
        <dbReference type="Proteomes" id="UP001213681"/>
    </source>
</evidence>
<dbReference type="Pfam" id="PF10373">
    <property type="entry name" value="EST1_DNA_bind"/>
    <property type="match status" value="1"/>
</dbReference>
<dbReference type="InterPro" id="IPR045153">
    <property type="entry name" value="Est1/Ebs1-like"/>
</dbReference>
<feature type="domain" description="DNA/RNA-binding" evidence="2">
    <location>
        <begin position="366"/>
        <end position="454"/>
    </location>
</feature>
<dbReference type="GO" id="GO:0005697">
    <property type="term" value="C:telomerase holoenzyme complex"/>
    <property type="evidence" value="ECO:0007669"/>
    <property type="project" value="TreeGrafter"/>
</dbReference>
<dbReference type="FunFam" id="1.25.40.10:FF:000202">
    <property type="entry name" value="Unplaced genomic scaffold supercont1.7, whole genome shotgun sequence"/>
    <property type="match status" value="1"/>
</dbReference>
<keyword evidence="4" id="KW-1185">Reference proteome</keyword>
<feature type="compositionally biased region" description="Low complexity" evidence="1">
    <location>
        <begin position="171"/>
        <end position="187"/>
    </location>
</feature>
<dbReference type="EMBL" id="JAPVEA010000002">
    <property type="protein sequence ID" value="KAJ5461631.1"/>
    <property type="molecule type" value="Genomic_DNA"/>
</dbReference>
<reference evidence="3" key="2">
    <citation type="journal article" date="2023" name="IMA Fungus">
        <title>Comparative genomic study of the Penicillium genus elucidates a diverse pangenome and 15 lateral gene transfer events.</title>
        <authorList>
            <person name="Petersen C."/>
            <person name="Sorensen T."/>
            <person name="Nielsen M.R."/>
            <person name="Sondergaard T.E."/>
            <person name="Sorensen J.L."/>
            <person name="Fitzpatrick D.A."/>
            <person name="Frisvad J.C."/>
            <person name="Nielsen K.L."/>
        </authorList>
    </citation>
    <scope>NUCLEOTIDE SEQUENCE</scope>
    <source>
        <strain evidence="3">IBT 16125</strain>
    </source>
</reference>
<feature type="region of interest" description="Disordered" evidence="1">
    <location>
        <begin position="107"/>
        <end position="204"/>
    </location>
</feature>
<dbReference type="RefSeq" id="XP_056770673.1">
    <property type="nucleotide sequence ID" value="XM_056906566.1"/>
</dbReference>
<gene>
    <name evidence="3" type="ORF">N7458_003183</name>
</gene>
<dbReference type="AlphaFoldDB" id="A0AAD6G6Y1"/>
<evidence type="ECO:0000313" key="3">
    <source>
        <dbReference type="EMBL" id="KAJ5461631.1"/>
    </source>
</evidence>
<dbReference type="PANTHER" id="PTHR15696:SF0">
    <property type="entry name" value="TELOMERASE-BINDING PROTEIN EST1A"/>
    <property type="match status" value="1"/>
</dbReference>
<dbReference type="Gene3D" id="1.25.40.10">
    <property type="entry name" value="Tetratricopeptide repeat domain"/>
    <property type="match status" value="1"/>
</dbReference>
<proteinExistence type="predicted"/>
<feature type="compositionally biased region" description="Gly residues" evidence="1">
    <location>
        <begin position="123"/>
        <end position="138"/>
    </location>
</feature>
<dbReference type="InterPro" id="IPR011990">
    <property type="entry name" value="TPR-like_helical_dom_sf"/>
</dbReference>
<dbReference type="GO" id="GO:0042162">
    <property type="term" value="F:telomeric DNA binding"/>
    <property type="evidence" value="ECO:0007669"/>
    <property type="project" value="TreeGrafter"/>
</dbReference>
<dbReference type="Proteomes" id="UP001213681">
    <property type="component" value="Unassembled WGS sequence"/>
</dbReference>
<name>A0AAD6G6Y1_9EURO</name>
<dbReference type="PANTHER" id="PTHR15696">
    <property type="entry name" value="SMG-7 SUPPRESSOR WITH MORPHOLOGICAL EFFECT ON GENITALIA PROTEIN 7"/>
    <property type="match status" value="1"/>
</dbReference>
<evidence type="ECO:0000259" key="2">
    <source>
        <dbReference type="Pfam" id="PF10373"/>
    </source>
</evidence>